<dbReference type="InterPro" id="IPR002758">
    <property type="entry name" value="Cation_antiport_E"/>
</dbReference>
<evidence type="ECO:0000256" key="4">
    <source>
        <dbReference type="ARBA" id="ARBA00022692"/>
    </source>
</evidence>
<dbReference type="PANTHER" id="PTHR34584">
    <property type="entry name" value="NA(+)/H(+) ANTIPORTER SUBUNIT E1"/>
    <property type="match status" value="1"/>
</dbReference>
<protein>
    <submittedName>
        <fullName evidence="7">Na+/H+ antiporter subunit E</fullName>
    </submittedName>
</protein>
<dbReference type="Pfam" id="PF01899">
    <property type="entry name" value="MNHE"/>
    <property type="match status" value="1"/>
</dbReference>
<dbReference type="Proteomes" id="UP001205867">
    <property type="component" value="Unassembled WGS sequence"/>
</dbReference>
<keyword evidence="6" id="KW-0472">Membrane</keyword>
<evidence type="ECO:0000256" key="2">
    <source>
        <dbReference type="ARBA" id="ARBA00006228"/>
    </source>
</evidence>
<comment type="caution">
    <text evidence="7">The sequence shown here is derived from an EMBL/GenBank/DDBJ whole genome shotgun (WGS) entry which is preliminary data.</text>
</comment>
<reference evidence="7" key="1">
    <citation type="submission" date="2023-06" db="EMBL/GenBank/DDBJ databases">
        <title>lsaBGC provides a comprehensive framework for evolutionary analysis of biosynthetic gene clusters within focal taxa.</title>
        <authorList>
            <person name="Salamzade R."/>
            <person name="Sandstrom S."/>
            <person name="Kalan L.R."/>
        </authorList>
    </citation>
    <scope>NUCLEOTIDE SEQUENCE</scope>
    <source>
        <strain evidence="7">P3-SID899</strain>
    </source>
</reference>
<organism evidence="7 8">
    <name type="scientific">Micrococcus luteus</name>
    <name type="common">Micrococcus lysodeikticus</name>
    <dbReference type="NCBI Taxonomy" id="1270"/>
    <lineage>
        <taxon>Bacteria</taxon>
        <taxon>Bacillati</taxon>
        <taxon>Actinomycetota</taxon>
        <taxon>Actinomycetes</taxon>
        <taxon>Micrococcales</taxon>
        <taxon>Micrococcaceae</taxon>
        <taxon>Micrococcus</taxon>
    </lineage>
</organism>
<comment type="similarity">
    <text evidence="2">Belongs to the CPA3 antiporters (TC 2.A.63) subunit E family.</text>
</comment>
<dbReference type="GO" id="GO:0005886">
    <property type="term" value="C:plasma membrane"/>
    <property type="evidence" value="ECO:0007669"/>
    <property type="project" value="UniProtKB-SubCell"/>
</dbReference>
<name>A0AAP3AEU9_MICLU</name>
<dbReference type="EMBL" id="JALXKZ020000001">
    <property type="protein sequence ID" value="MCV7627826.1"/>
    <property type="molecule type" value="Genomic_DNA"/>
</dbReference>
<keyword evidence="4" id="KW-0812">Transmembrane</keyword>
<dbReference type="AlphaFoldDB" id="A0AAP3AEU9"/>
<sequence length="146" mass="16096">MSQAHQYDDGTQDFRDGTASVWSWPLRLAGFVLWYLWALVTSSGAVLHDLITPGDDARSGIARVRTSCRTDLEVTVLSSLITLTPGTLTLGTRRAGAVDDEPGDPDARRLLYVHGLYFDDADGLRADIHDMERRMLHALRRTGVAA</sequence>
<comment type="subcellular location">
    <subcellularLocation>
        <location evidence="1">Cell membrane</location>
        <topology evidence="1">Multi-pass membrane protein</topology>
    </subcellularLocation>
</comment>
<dbReference type="RefSeq" id="WP_144824080.1">
    <property type="nucleotide sequence ID" value="NZ_CP066288.1"/>
</dbReference>
<proteinExistence type="inferred from homology"/>
<gene>
    <name evidence="7" type="ORF">M3A82_000490</name>
</gene>
<evidence type="ECO:0000256" key="5">
    <source>
        <dbReference type="ARBA" id="ARBA00022989"/>
    </source>
</evidence>
<evidence type="ECO:0000256" key="3">
    <source>
        <dbReference type="ARBA" id="ARBA00022475"/>
    </source>
</evidence>
<keyword evidence="5" id="KW-1133">Transmembrane helix</keyword>
<dbReference type="PANTHER" id="PTHR34584:SF1">
    <property type="entry name" value="NA(+)_H(+) ANTIPORTER SUBUNIT E1"/>
    <property type="match status" value="1"/>
</dbReference>
<dbReference type="GO" id="GO:0008324">
    <property type="term" value="F:monoatomic cation transmembrane transporter activity"/>
    <property type="evidence" value="ECO:0007669"/>
    <property type="project" value="InterPro"/>
</dbReference>
<accession>A0AAP3AEU9</accession>
<evidence type="ECO:0000256" key="1">
    <source>
        <dbReference type="ARBA" id="ARBA00004651"/>
    </source>
</evidence>
<keyword evidence="3" id="KW-1003">Cell membrane</keyword>
<evidence type="ECO:0000313" key="8">
    <source>
        <dbReference type="Proteomes" id="UP001205867"/>
    </source>
</evidence>
<evidence type="ECO:0000256" key="6">
    <source>
        <dbReference type="ARBA" id="ARBA00023136"/>
    </source>
</evidence>
<evidence type="ECO:0000313" key="7">
    <source>
        <dbReference type="EMBL" id="MCV7627826.1"/>
    </source>
</evidence>